<name>A0ABV7BY20_9PROT</name>
<proteinExistence type="predicted"/>
<keyword evidence="3" id="KW-1185">Reference proteome</keyword>
<accession>A0ABV7BY20</accession>
<feature type="compositionally biased region" description="Pro residues" evidence="1">
    <location>
        <begin position="55"/>
        <end position="65"/>
    </location>
</feature>
<feature type="region of interest" description="Disordered" evidence="1">
    <location>
        <begin position="365"/>
        <end position="409"/>
    </location>
</feature>
<feature type="compositionally biased region" description="Pro residues" evidence="1">
    <location>
        <begin position="508"/>
        <end position="520"/>
    </location>
</feature>
<dbReference type="EMBL" id="JBHRSB010000006">
    <property type="protein sequence ID" value="MFC3002258.1"/>
    <property type="molecule type" value="Genomic_DNA"/>
</dbReference>
<dbReference type="RefSeq" id="WP_216838333.1">
    <property type="nucleotide sequence ID" value="NZ_JAFNJS010000006.1"/>
</dbReference>
<sequence length="548" mass="56888">MSGSLGFIRSNPALAGYDAMSARIAQGRQRDQAQATDAAIRAGIMDMTAGSRPEPAAPEPAPAAPAPAAGPGLASVRASGGAPAASSDEGFTAYRNPAFPAPTYRDPSAVQARDALLDAPPEVLAADSARRTAAVGQPLYNPATVRADAPMPNWDAGLPPPSGRINQDVGGGTPGAAPPQPQPAQPARDPRNPYAPILARLAGTPGGGATALGLLQRGETDNRLRDIASTRAAGQATAAQTRSRQATERNILMAIGRGEVDLARQFAAQIGMELPANITGADEQSRRRFAAGSLLAQRHYGGDPQQAQSFLTTYLQTGNALAALQAAGTPRGAGANWRPMWIQRDEQEVLAFFNPRTRQIEVAGQPAAPGAPTSGGDNPQTAAQPSQPPAGPVTRSPPRSGSQARPAAMETRRQMLVAAGVPPQEAALIASGYQVTPAQRTRAFQAFRTAAERDVLESDPVRREAEIRRRVDAAMAALDEEIGNGRQPAASGAQPPPPQAPVDGRGAAPPPPLRRPPTVPPGSQWSPSRRQFRAPDGRIFNEDGSPAA</sequence>
<organism evidence="2 3">
    <name type="scientific">Falsiroseomonas tokyonensis</name>
    <dbReference type="NCBI Taxonomy" id="430521"/>
    <lineage>
        <taxon>Bacteria</taxon>
        <taxon>Pseudomonadati</taxon>
        <taxon>Pseudomonadota</taxon>
        <taxon>Alphaproteobacteria</taxon>
        <taxon>Acetobacterales</taxon>
        <taxon>Roseomonadaceae</taxon>
        <taxon>Falsiroseomonas</taxon>
    </lineage>
</organism>
<reference evidence="3" key="1">
    <citation type="journal article" date="2019" name="Int. J. Syst. Evol. Microbiol.">
        <title>The Global Catalogue of Microorganisms (GCM) 10K type strain sequencing project: providing services to taxonomists for standard genome sequencing and annotation.</title>
        <authorList>
            <consortium name="The Broad Institute Genomics Platform"/>
            <consortium name="The Broad Institute Genome Sequencing Center for Infectious Disease"/>
            <person name="Wu L."/>
            <person name="Ma J."/>
        </authorList>
    </citation>
    <scope>NUCLEOTIDE SEQUENCE [LARGE SCALE GENOMIC DNA]</scope>
    <source>
        <strain evidence="3">CGMCC 1.16855</strain>
    </source>
</reference>
<feature type="region of interest" description="Disordered" evidence="1">
    <location>
        <begin position="146"/>
        <end position="193"/>
    </location>
</feature>
<feature type="region of interest" description="Disordered" evidence="1">
    <location>
        <begin position="42"/>
        <end position="104"/>
    </location>
</feature>
<comment type="caution">
    <text evidence="2">The sequence shown here is derived from an EMBL/GenBank/DDBJ whole genome shotgun (WGS) entry which is preliminary data.</text>
</comment>
<evidence type="ECO:0000256" key="1">
    <source>
        <dbReference type="SAM" id="MobiDB-lite"/>
    </source>
</evidence>
<protein>
    <submittedName>
        <fullName evidence="2">Uncharacterized protein</fullName>
    </submittedName>
</protein>
<evidence type="ECO:0000313" key="2">
    <source>
        <dbReference type="EMBL" id="MFC3002258.1"/>
    </source>
</evidence>
<dbReference type="Proteomes" id="UP001595420">
    <property type="component" value="Unassembled WGS sequence"/>
</dbReference>
<evidence type="ECO:0000313" key="3">
    <source>
        <dbReference type="Proteomes" id="UP001595420"/>
    </source>
</evidence>
<feature type="region of interest" description="Disordered" evidence="1">
    <location>
        <begin position="478"/>
        <end position="548"/>
    </location>
</feature>
<gene>
    <name evidence="2" type="ORF">ACFOD3_20335</name>
</gene>